<reference evidence="2 3" key="1">
    <citation type="submission" date="2017-01" db="EMBL/GenBank/DDBJ databases">
        <authorList>
            <person name="Erauso G."/>
        </authorList>
    </citation>
    <scope>NUCLEOTIDE SEQUENCE [LARGE SCALE GENOMIC DNA]</scope>
    <source>
        <strain evidence="2">MESINF1</strain>
    </source>
</reference>
<keyword evidence="1" id="KW-0732">Signal</keyword>
<evidence type="ECO:0000256" key="1">
    <source>
        <dbReference type="SAM" id="SignalP"/>
    </source>
</evidence>
<name>A0A7Z7LEQ9_9BACT</name>
<feature type="signal peptide" evidence="1">
    <location>
        <begin position="1"/>
        <end position="18"/>
    </location>
</feature>
<organism evidence="2 3">
    <name type="scientific">Mesotoga infera</name>
    <dbReference type="NCBI Taxonomy" id="1236046"/>
    <lineage>
        <taxon>Bacteria</taxon>
        <taxon>Thermotogati</taxon>
        <taxon>Thermotogota</taxon>
        <taxon>Thermotogae</taxon>
        <taxon>Kosmotogales</taxon>
        <taxon>Kosmotogaceae</taxon>
        <taxon>Mesotoga</taxon>
    </lineage>
</organism>
<feature type="chain" id="PRO_5031065890" evidence="1">
    <location>
        <begin position="19"/>
        <end position="495"/>
    </location>
</feature>
<dbReference type="Proteomes" id="UP000250796">
    <property type="component" value="Chromosome MESINF"/>
</dbReference>
<protein>
    <submittedName>
        <fullName evidence="2">Uncharacterized protein</fullName>
    </submittedName>
</protein>
<sequence length="495" mass="55591">MKRFATLLLLFLAASLFSLDPYFTEENVNSFISELEEDGFIVQQGVVYTWDLLELFSNYLIPSCYGNNASNPYLAYFLPPAPGQTVPNTLPFTFRLREDEAIIFIGWTPPEVTYFSYVTFVMSKYLPGQSSRQRVLASVGDTINLTRIKTGESILPETKGTVFNAPTMIISTPDKNTDAIVRAAAAKVGFTQSLINTEPIPSSMLKLGLEQNCDELLTVIRLALFKNPQDKTYVQDPPIIVDGKLVVKPPYSHNYRGWVLRVTPTRPIEPDPFPTPSMIPRDTGDYSELDLKPTMDKLEAAILEEYSNLKADALRTQRAVEISYMAIQNVTDVLGDSRDTVYIWTDPFSLGDDPDDFAIVFGPVHSLTGKSTYSNFTIYTNDLVEDLLPVESRILYGFASVHSEHSAESKLGLVGSAERFLPDDPNAKYFYVWKVARSNPDDEDYCLVIPEPTSERVTYNSLRIAFRAYVNPETGVGPSYEEILMDKVIHFSPDK</sequence>
<dbReference type="AlphaFoldDB" id="A0A7Z7LEQ9"/>
<keyword evidence="3" id="KW-1185">Reference proteome</keyword>
<dbReference type="EMBL" id="LS974202">
    <property type="protein sequence ID" value="SSC12645.1"/>
    <property type="molecule type" value="Genomic_DNA"/>
</dbReference>
<evidence type="ECO:0000313" key="2">
    <source>
        <dbReference type="EMBL" id="SSC12645.1"/>
    </source>
</evidence>
<accession>A0A7Z7LEQ9</accession>
<dbReference type="RefSeq" id="WP_169698924.1">
    <property type="nucleotide sequence ID" value="NZ_LS974202.1"/>
</dbReference>
<proteinExistence type="predicted"/>
<evidence type="ECO:0000313" key="3">
    <source>
        <dbReference type="Proteomes" id="UP000250796"/>
    </source>
</evidence>
<gene>
    <name evidence="2" type="ORF">MESINF_1201</name>
</gene>
<dbReference type="KEGG" id="minf:MESINF_1201"/>